<dbReference type="EMBL" id="PSQE01000002">
    <property type="protein sequence ID" value="RHN75905.1"/>
    <property type="molecule type" value="Genomic_DNA"/>
</dbReference>
<dbReference type="PROSITE" id="PS51746">
    <property type="entry name" value="PPM_2"/>
    <property type="match status" value="1"/>
</dbReference>
<dbReference type="InterPro" id="IPR015655">
    <property type="entry name" value="PP2C"/>
</dbReference>
<gene>
    <name evidence="2" type="ORF">MtrunA17_Chr2g0326251</name>
</gene>
<name>A0A396JHQ9_MEDTR</name>
<dbReference type="Gramene" id="rna12164">
    <property type="protein sequence ID" value="RHN75905.1"/>
    <property type="gene ID" value="gene12164"/>
</dbReference>
<dbReference type="InterPro" id="IPR001932">
    <property type="entry name" value="PPM-type_phosphatase-like_dom"/>
</dbReference>
<comment type="caution">
    <text evidence="2">The sequence shown here is derived from an EMBL/GenBank/DDBJ whole genome shotgun (WGS) entry which is preliminary data.</text>
</comment>
<feature type="domain" description="PPM-type phosphatase" evidence="1">
    <location>
        <begin position="1"/>
        <end position="189"/>
    </location>
</feature>
<dbReference type="SUPFAM" id="SSF81606">
    <property type="entry name" value="PP2C-like"/>
    <property type="match status" value="1"/>
</dbReference>
<dbReference type="Pfam" id="PF00481">
    <property type="entry name" value="PP2C"/>
    <property type="match status" value="1"/>
</dbReference>
<protein>
    <submittedName>
        <fullName evidence="2">Putative PPM-type phosphatase domain, protein phosphatase 2C family</fullName>
    </submittedName>
</protein>
<dbReference type="GO" id="GO:0004722">
    <property type="term" value="F:protein serine/threonine phosphatase activity"/>
    <property type="evidence" value="ECO:0007669"/>
    <property type="project" value="InterPro"/>
</dbReference>
<dbReference type="Gene3D" id="3.60.40.10">
    <property type="entry name" value="PPM-type phosphatase domain"/>
    <property type="match status" value="1"/>
</dbReference>
<sequence length="219" mass="23981">MHGYTPITHVLVVGFVKTGTKFQHKGETLGTTARFDLVDGRIVIVASISDSCCISLDTKGGVVFVPTVDHRLEDNVEERGSVTASGEVGRLDVYGLRCHWPDGLSRSIRDKDVREYIVSIPHVKQVKLTNAGGGVRLIIAFDCIWDALSNDMDALSCRGLHAKLAAKLVVMEGLRSSSNDETTCLVVDIIHSDLPVVPTTKINSKKKHKVPFTSLKHFF</sequence>
<dbReference type="PANTHER" id="PTHR47992">
    <property type="entry name" value="PROTEIN PHOSPHATASE"/>
    <property type="match status" value="1"/>
</dbReference>
<evidence type="ECO:0000313" key="2">
    <source>
        <dbReference type="EMBL" id="RHN75905.1"/>
    </source>
</evidence>
<evidence type="ECO:0000259" key="1">
    <source>
        <dbReference type="PROSITE" id="PS51746"/>
    </source>
</evidence>
<dbReference type="Proteomes" id="UP000265566">
    <property type="component" value="Chromosome 2"/>
</dbReference>
<reference evidence="3" key="1">
    <citation type="journal article" date="2018" name="Nat. Plants">
        <title>Whole-genome landscape of Medicago truncatula symbiotic genes.</title>
        <authorList>
            <person name="Pecrix Y."/>
            <person name="Staton S.E."/>
            <person name="Sallet E."/>
            <person name="Lelandais-Briere C."/>
            <person name="Moreau S."/>
            <person name="Carrere S."/>
            <person name="Blein T."/>
            <person name="Jardinaud M.F."/>
            <person name="Latrasse D."/>
            <person name="Zouine M."/>
            <person name="Zahm M."/>
            <person name="Kreplak J."/>
            <person name="Mayjonade B."/>
            <person name="Satge C."/>
            <person name="Perez M."/>
            <person name="Cauet S."/>
            <person name="Marande W."/>
            <person name="Chantry-Darmon C."/>
            <person name="Lopez-Roques C."/>
            <person name="Bouchez O."/>
            <person name="Berard A."/>
            <person name="Debelle F."/>
            <person name="Munos S."/>
            <person name="Bendahmane A."/>
            <person name="Berges H."/>
            <person name="Niebel A."/>
            <person name="Buitink J."/>
            <person name="Frugier F."/>
            <person name="Benhamed M."/>
            <person name="Crespi M."/>
            <person name="Gouzy J."/>
            <person name="Gamas P."/>
        </authorList>
    </citation>
    <scope>NUCLEOTIDE SEQUENCE [LARGE SCALE GENOMIC DNA]</scope>
    <source>
        <strain evidence="3">cv. Jemalong A17</strain>
    </source>
</reference>
<accession>A0A396JHQ9</accession>
<proteinExistence type="predicted"/>
<dbReference type="AlphaFoldDB" id="A0A396JHQ9"/>
<organism evidence="2 3">
    <name type="scientific">Medicago truncatula</name>
    <name type="common">Barrel medic</name>
    <name type="synonym">Medicago tribuloides</name>
    <dbReference type="NCBI Taxonomy" id="3880"/>
    <lineage>
        <taxon>Eukaryota</taxon>
        <taxon>Viridiplantae</taxon>
        <taxon>Streptophyta</taxon>
        <taxon>Embryophyta</taxon>
        <taxon>Tracheophyta</taxon>
        <taxon>Spermatophyta</taxon>
        <taxon>Magnoliopsida</taxon>
        <taxon>eudicotyledons</taxon>
        <taxon>Gunneridae</taxon>
        <taxon>Pentapetalae</taxon>
        <taxon>rosids</taxon>
        <taxon>fabids</taxon>
        <taxon>Fabales</taxon>
        <taxon>Fabaceae</taxon>
        <taxon>Papilionoideae</taxon>
        <taxon>50 kb inversion clade</taxon>
        <taxon>NPAAA clade</taxon>
        <taxon>Hologalegina</taxon>
        <taxon>IRL clade</taxon>
        <taxon>Trifolieae</taxon>
        <taxon>Medicago</taxon>
    </lineage>
</organism>
<evidence type="ECO:0000313" key="3">
    <source>
        <dbReference type="Proteomes" id="UP000265566"/>
    </source>
</evidence>
<dbReference type="InterPro" id="IPR036457">
    <property type="entry name" value="PPM-type-like_dom_sf"/>
</dbReference>